<gene>
    <name evidence="2" type="ORF">TW72_17900</name>
</gene>
<dbReference type="GeneID" id="58230372"/>
<accession>A0A0F4PLF1</accession>
<keyword evidence="3" id="KW-1185">Reference proteome</keyword>
<dbReference type="RefSeq" id="WP_045979527.1">
    <property type="nucleotide sequence ID" value="NZ_CP023396.1"/>
</dbReference>
<comment type="caution">
    <text evidence="2">The sequence shown here is derived from an EMBL/GenBank/DDBJ whole genome shotgun (WGS) entry which is preliminary data.</text>
</comment>
<dbReference type="EMBL" id="JXXZ01000020">
    <property type="protein sequence ID" value="KJY95984.1"/>
    <property type="molecule type" value="Genomic_DNA"/>
</dbReference>
<comment type="similarity">
    <text evidence="1">Belongs to the UPF0270 family.</text>
</comment>
<evidence type="ECO:0000313" key="2">
    <source>
        <dbReference type="EMBL" id="KJY95984.1"/>
    </source>
</evidence>
<proteinExistence type="inferred from homology"/>
<dbReference type="AlphaFoldDB" id="A0A0F4PLF1"/>
<dbReference type="PATRIC" id="fig|151081.8.peg.2105"/>
<dbReference type="PIRSF" id="PIRSF006169">
    <property type="entry name" value="UCP006169"/>
    <property type="match status" value="1"/>
</dbReference>
<dbReference type="InterPro" id="IPR010648">
    <property type="entry name" value="UPF0270"/>
</dbReference>
<evidence type="ECO:0000256" key="1">
    <source>
        <dbReference type="ARBA" id="ARBA00006450"/>
    </source>
</evidence>
<dbReference type="Proteomes" id="UP000033664">
    <property type="component" value="Unassembled WGS sequence"/>
</dbReference>
<reference evidence="2 3" key="1">
    <citation type="journal article" date="2015" name="BMC Genomics">
        <title>Genome mining reveals unlocked bioactive potential of marine Gram-negative bacteria.</title>
        <authorList>
            <person name="Machado H."/>
            <person name="Sonnenschein E.C."/>
            <person name="Melchiorsen J."/>
            <person name="Gram L."/>
        </authorList>
    </citation>
    <scope>NUCLEOTIDE SEQUENCE [LARGE SCALE GENOMIC DNA]</scope>
    <source>
        <strain evidence="2 3">S3137</strain>
    </source>
</reference>
<dbReference type="Pfam" id="PF06794">
    <property type="entry name" value="UPF0270"/>
    <property type="match status" value="1"/>
</dbReference>
<protein>
    <submittedName>
        <fullName evidence="2">Uncharacterized protein</fullName>
    </submittedName>
</protein>
<sequence>MIIPYQELSKEALTNLIEQFILREGTDYGETEVGNQTKIEQVLTQLKNGEALIVYSELHEEVNIMSAQQFKQMQAEEGDYQIDRDEF</sequence>
<organism evidence="2 3">
    <name type="scientific">Pseudoalteromonas ruthenica</name>
    <dbReference type="NCBI Taxonomy" id="151081"/>
    <lineage>
        <taxon>Bacteria</taxon>
        <taxon>Pseudomonadati</taxon>
        <taxon>Pseudomonadota</taxon>
        <taxon>Gammaproteobacteria</taxon>
        <taxon>Alteromonadales</taxon>
        <taxon>Pseudoalteromonadaceae</taxon>
        <taxon>Pseudoalteromonas</taxon>
    </lineage>
</organism>
<dbReference type="InterPro" id="IPR036685">
    <property type="entry name" value="YehU-like_sf"/>
</dbReference>
<dbReference type="Gene3D" id="1.10.10.610">
    <property type="entry name" value="YehU-like"/>
    <property type="match status" value="1"/>
</dbReference>
<dbReference type="eggNOG" id="COG3089">
    <property type="taxonomic scope" value="Bacteria"/>
</dbReference>
<dbReference type="SUPFAM" id="SSF118001">
    <property type="entry name" value="YehU-like"/>
    <property type="match status" value="1"/>
</dbReference>
<name>A0A0F4PLF1_9GAMM</name>
<evidence type="ECO:0000313" key="3">
    <source>
        <dbReference type="Proteomes" id="UP000033664"/>
    </source>
</evidence>
<dbReference type="NCBIfam" id="NF003438">
    <property type="entry name" value="PRK04966.1"/>
    <property type="match status" value="1"/>
</dbReference>
<dbReference type="OrthoDB" id="6120729at2"/>